<keyword evidence="3 6" id="KW-0460">Magnesium</keyword>
<dbReference type="AlphaFoldDB" id="A0A1T5LZY5"/>
<proteinExistence type="inferred from homology"/>
<evidence type="ECO:0000256" key="1">
    <source>
        <dbReference type="ARBA" id="ARBA00008031"/>
    </source>
</evidence>
<keyword evidence="2 6" id="KW-0479">Metal-binding</keyword>
<evidence type="ECO:0000313" key="10">
    <source>
        <dbReference type="Proteomes" id="UP000190285"/>
    </source>
</evidence>
<dbReference type="SUPFAM" id="SSF51604">
    <property type="entry name" value="Enolase C-terminal domain-like"/>
    <property type="match status" value="1"/>
</dbReference>
<dbReference type="InterPro" id="IPR013342">
    <property type="entry name" value="Mandelate_racemase_C"/>
</dbReference>
<dbReference type="SFLD" id="SFLDS00001">
    <property type="entry name" value="Enolase"/>
    <property type="match status" value="1"/>
</dbReference>
<dbReference type="SUPFAM" id="SSF54826">
    <property type="entry name" value="Enolase N-terminal domain-like"/>
    <property type="match status" value="1"/>
</dbReference>
<protein>
    <recommendedName>
        <fullName evidence="7">Dipeptide epimerase</fullName>
        <ecNumber evidence="7">5.1.1.-</ecNumber>
    </recommendedName>
</protein>
<dbReference type="Pfam" id="PF13378">
    <property type="entry name" value="MR_MLE_C"/>
    <property type="match status" value="1"/>
</dbReference>
<dbReference type="Proteomes" id="UP000190285">
    <property type="component" value="Unassembled WGS sequence"/>
</dbReference>
<dbReference type="STRING" id="36842.SAMN02194393_03548"/>
<feature type="binding site" evidence="6">
    <location>
        <position position="215"/>
    </location>
    <ligand>
        <name>Mg(2+)</name>
        <dbReference type="ChEBI" id="CHEBI:18420"/>
    </ligand>
</feature>
<feature type="binding site" evidence="6">
    <location>
        <position position="240"/>
    </location>
    <ligand>
        <name>Mg(2+)</name>
        <dbReference type="ChEBI" id="CHEBI:18420"/>
    </ligand>
</feature>
<evidence type="ECO:0000256" key="3">
    <source>
        <dbReference type="ARBA" id="ARBA00022842"/>
    </source>
</evidence>
<dbReference type="EMBL" id="FUZT01000009">
    <property type="protein sequence ID" value="SKC81108.1"/>
    <property type="molecule type" value="Genomic_DNA"/>
</dbReference>
<keyword evidence="10" id="KW-1185">Reference proteome</keyword>
<accession>A0A1T5LZY5</accession>
<dbReference type="GO" id="GO:0000287">
    <property type="term" value="F:magnesium ion binding"/>
    <property type="evidence" value="ECO:0007669"/>
    <property type="project" value="UniProtKB-ARBA"/>
</dbReference>
<evidence type="ECO:0000259" key="8">
    <source>
        <dbReference type="SMART" id="SM00922"/>
    </source>
</evidence>
<evidence type="ECO:0000256" key="2">
    <source>
        <dbReference type="ARBA" id="ARBA00022723"/>
    </source>
</evidence>
<dbReference type="GO" id="GO:0016855">
    <property type="term" value="F:racemase and epimerase activity, acting on amino acids and derivatives"/>
    <property type="evidence" value="ECO:0007669"/>
    <property type="project" value="UniProtKB-UniRule"/>
</dbReference>
<evidence type="ECO:0000256" key="5">
    <source>
        <dbReference type="PIRSR" id="PIRSR634603-1"/>
    </source>
</evidence>
<evidence type="ECO:0000256" key="7">
    <source>
        <dbReference type="RuleBase" id="RU366006"/>
    </source>
</evidence>
<dbReference type="Gene3D" id="3.30.390.10">
    <property type="entry name" value="Enolase-like, N-terminal domain"/>
    <property type="match status" value="1"/>
</dbReference>
<dbReference type="PANTHER" id="PTHR48073:SF2">
    <property type="entry name" value="O-SUCCINYLBENZOATE SYNTHASE"/>
    <property type="match status" value="1"/>
</dbReference>
<gene>
    <name evidence="9" type="ORF">SAMN02194393_03548</name>
</gene>
<name>A0A1T5LZY5_9FIRM</name>
<comment type="similarity">
    <text evidence="1 7">Belongs to the mandelate racemase/muconate lactonizing enzyme family.</text>
</comment>
<dbReference type="Pfam" id="PF02746">
    <property type="entry name" value="MR_MLE_N"/>
    <property type="match status" value="1"/>
</dbReference>
<feature type="active site" description="Proton acceptor; specific for (S)-substrate epimerization" evidence="5">
    <location>
        <position position="264"/>
    </location>
</feature>
<keyword evidence="4 7" id="KW-0413">Isomerase</keyword>
<dbReference type="InterPro" id="IPR013341">
    <property type="entry name" value="Mandelate_racemase_N_dom"/>
</dbReference>
<dbReference type="FunFam" id="3.30.390.10:FF:000009">
    <property type="entry name" value="Hydrophobic dipeptide epimerase"/>
    <property type="match status" value="1"/>
</dbReference>
<dbReference type="CDD" id="cd03319">
    <property type="entry name" value="L-Ala-DL-Glu_epimerase"/>
    <property type="match status" value="1"/>
</dbReference>
<comment type="cofactor">
    <cofactor evidence="6 7">
        <name>Mg(2+)</name>
        <dbReference type="ChEBI" id="CHEBI:18420"/>
    </cofactor>
    <text evidence="6 7">Binds 1 Mg(2+) ion per subunit.</text>
</comment>
<dbReference type="InterPro" id="IPR034603">
    <property type="entry name" value="Dipeptide_epimerase"/>
</dbReference>
<feature type="domain" description="Mandelate racemase/muconate lactonizing enzyme C-terminal" evidence="8">
    <location>
        <begin position="140"/>
        <end position="236"/>
    </location>
</feature>
<dbReference type="InterPro" id="IPR029017">
    <property type="entry name" value="Enolase-like_N"/>
</dbReference>
<dbReference type="PANTHER" id="PTHR48073">
    <property type="entry name" value="O-SUCCINYLBENZOATE SYNTHASE-RELATED"/>
    <property type="match status" value="1"/>
</dbReference>
<dbReference type="SFLD" id="SFLDG00180">
    <property type="entry name" value="muconate_cycloisomerase"/>
    <property type="match status" value="1"/>
</dbReference>
<evidence type="ECO:0000313" key="9">
    <source>
        <dbReference type="EMBL" id="SKC81108.1"/>
    </source>
</evidence>
<dbReference type="GO" id="GO:0006518">
    <property type="term" value="P:peptide metabolic process"/>
    <property type="evidence" value="ECO:0007669"/>
    <property type="project" value="UniProtKB-ARBA"/>
</dbReference>
<dbReference type="OrthoDB" id="9775391at2"/>
<dbReference type="EC" id="5.1.1.-" evidence="7"/>
<organism evidence="9 10">
    <name type="scientific">Maledivibacter halophilus</name>
    <dbReference type="NCBI Taxonomy" id="36842"/>
    <lineage>
        <taxon>Bacteria</taxon>
        <taxon>Bacillati</taxon>
        <taxon>Bacillota</taxon>
        <taxon>Clostridia</taxon>
        <taxon>Peptostreptococcales</taxon>
        <taxon>Caminicellaceae</taxon>
        <taxon>Maledivibacter</taxon>
    </lineage>
</organism>
<dbReference type="PROSITE" id="PS00909">
    <property type="entry name" value="MR_MLE_2"/>
    <property type="match status" value="1"/>
</dbReference>
<dbReference type="Gene3D" id="3.20.20.120">
    <property type="entry name" value="Enolase-like C-terminal domain"/>
    <property type="match status" value="1"/>
</dbReference>
<dbReference type="SFLD" id="SFLDF00009">
    <property type="entry name" value="o-succinylbenzoate_synthase"/>
    <property type="match status" value="1"/>
</dbReference>
<feature type="binding site" evidence="6">
    <location>
        <position position="189"/>
    </location>
    <ligand>
        <name>Mg(2+)</name>
        <dbReference type="ChEBI" id="CHEBI:18420"/>
    </ligand>
</feature>
<dbReference type="GO" id="GO:0009063">
    <property type="term" value="P:amino acid catabolic process"/>
    <property type="evidence" value="ECO:0007669"/>
    <property type="project" value="InterPro"/>
</dbReference>
<sequence length="354" mass="38907">MKITNVKVEKVQLQLYSPIKVAFGVIEHVYTVLVKIETDEGVYGIGEGSPLEFVTGETIDHVIVSTKLFGKKIIGHDPLNIEKIHNIMDSTISKNTSSKAAIDIALYDIKGKIMNAPLYKVLGGNSNKFDTDITLWISSPEQMAKQAKERIEQGFKILKIKAGINPQQDIEAIKLIREAVGYDIRLRMDANQGWSVPEAVKVMKAVEKYKVEAVEQPLPHWDIDNMALIRNKVDIGVMADESVFSPVDAIRIVRNKCADIINIKLMKSGGLYRGEQINAISEAANIKCMVGCMLESKVGITAAASLVAAKKNITEADMDSFLYIKDSDIDGGLIFEKGTITLPEAPGLGISIDF</sequence>
<reference evidence="9 10" key="1">
    <citation type="submission" date="2017-02" db="EMBL/GenBank/DDBJ databases">
        <authorList>
            <person name="Peterson S.W."/>
        </authorList>
    </citation>
    <scope>NUCLEOTIDE SEQUENCE [LARGE SCALE GENOMIC DNA]</scope>
    <source>
        <strain evidence="9 10">M1</strain>
    </source>
</reference>
<dbReference type="RefSeq" id="WP_079493367.1">
    <property type="nucleotide sequence ID" value="NZ_FUZT01000009.1"/>
</dbReference>
<dbReference type="InterPro" id="IPR018110">
    <property type="entry name" value="Mandel_Rmase/mucon_lact_enz_CS"/>
</dbReference>
<dbReference type="SMART" id="SM00922">
    <property type="entry name" value="MR_MLE"/>
    <property type="match status" value="1"/>
</dbReference>
<dbReference type="InterPro" id="IPR036849">
    <property type="entry name" value="Enolase-like_C_sf"/>
</dbReference>
<evidence type="ECO:0000256" key="6">
    <source>
        <dbReference type="PIRSR" id="PIRSR634603-3"/>
    </source>
</evidence>
<feature type="active site" description="Proton acceptor; specific for (R)-substrate epimerization" evidence="5">
    <location>
        <position position="161"/>
    </location>
</feature>
<evidence type="ECO:0000256" key="4">
    <source>
        <dbReference type="ARBA" id="ARBA00023235"/>
    </source>
</evidence>
<dbReference type="InterPro" id="IPR029065">
    <property type="entry name" value="Enolase_C-like"/>
</dbReference>